<proteinExistence type="predicted"/>
<reference evidence="2" key="1">
    <citation type="journal article" date="2014" name="Int. J. Syst. Evol. Microbiol.">
        <title>Complete genome sequence of Corynebacterium casei LMG S-19264T (=DSM 44701T), isolated from a smear-ripened cheese.</title>
        <authorList>
            <consortium name="US DOE Joint Genome Institute (JGI-PGF)"/>
            <person name="Walter F."/>
            <person name="Albersmeier A."/>
            <person name="Kalinowski J."/>
            <person name="Ruckert C."/>
        </authorList>
    </citation>
    <scope>NUCLEOTIDE SEQUENCE</scope>
    <source>
        <strain evidence="2">NBRC 112290</strain>
    </source>
</reference>
<feature type="region of interest" description="Disordered" evidence="1">
    <location>
        <begin position="84"/>
        <end position="114"/>
    </location>
</feature>
<dbReference type="Proteomes" id="UP001157161">
    <property type="component" value="Unassembled WGS sequence"/>
</dbReference>
<protein>
    <submittedName>
        <fullName evidence="2">Uncharacterized protein</fullName>
    </submittedName>
</protein>
<reference evidence="2" key="2">
    <citation type="submission" date="2023-02" db="EMBL/GenBank/DDBJ databases">
        <authorList>
            <person name="Sun Q."/>
            <person name="Mori K."/>
        </authorList>
    </citation>
    <scope>NUCLEOTIDE SEQUENCE</scope>
    <source>
        <strain evidence="2">NBRC 112290</strain>
    </source>
</reference>
<keyword evidence="3" id="KW-1185">Reference proteome</keyword>
<dbReference type="EMBL" id="BSUM01000001">
    <property type="protein sequence ID" value="GMA33322.1"/>
    <property type="molecule type" value="Genomic_DNA"/>
</dbReference>
<gene>
    <name evidence="2" type="ORF">GCM10025875_33140</name>
</gene>
<sequence length="114" mass="11014">MGRADDGTPLAHDGNPLAHDGTPLAYDGIPLAHDSHPLAYDGAAPATGALAVSGWISLTAVSGSGRGAEGASLQVRAVCCRGSSPSAAVSEGSAAHSEVGPAYGPPSSARGLPS</sequence>
<accession>A0AA37XHZ8</accession>
<evidence type="ECO:0000313" key="2">
    <source>
        <dbReference type="EMBL" id="GMA33322.1"/>
    </source>
</evidence>
<comment type="caution">
    <text evidence="2">The sequence shown here is derived from an EMBL/GenBank/DDBJ whole genome shotgun (WGS) entry which is preliminary data.</text>
</comment>
<evidence type="ECO:0000256" key="1">
    <source>
        <dbReference type="SAM" id="MobiDB-lite"/>
    </source>
</evidence>
<dbReference type="AlphaFoldDB" id="A0AA37XHZ8"/>
<name>A0AA37XHZ8_9MICO</name>
<feature type="region of interest" description="Disordered" evidence="1">
    <location>
        <begin position="1"/>
        <end position="22"/>
    </location>
</feature>
<evidence type="ECO:0000313" key="3">
    <source>
        <dbReference type="Proteomes" id="UP001157161"/>
    </source>
</evidence>
<organism evidence="2 3">
    <name type="scientific">Litorihabitans aurantiacus</name>
    <dbReference type="NCBI Taxonomy" id="1930061"/>
    <lineage>
        <taxon>Bacteria</taxon>
        <taxon>Bacillati</taxon>
        <taxon>Actinomycetota</taxon>
        <taxon>Actinomycetes</taxon>
        <taxon>Micrococcales</taxon>
        <taxon>Beutenbergiaceae</taxon>
        <taxon>Litorihabitans</taxon>
    </lineage>
</organism>